<evidence type="ECO:0000256" key="9">
    <source>
        <dbReference type="ARBA" id="ARBA00022679"/>
    </source>
</evidence>
<evidence type="ECO:0000313" key="15">
    <source>
        <dbReference type="EMBL" id="MFC0268526.1"/>
    </source>
</evidence>
<dbReference type="PANTHER" id="PTHR34848">
    <property type="match status" value="1"/>
</dbReference>
<dbReference type="CDD" id="cd00544">
    <property type="entry name" value="CobU"/>
    <property type="match status" value="1"/>
</dbReference>
<dbReference type="GO" id="GO:0008820">
    <property type="term" value="F:cobinamide phosphate guanylyltransferase activity"/>
    <property type="evidence" value="ECO:0007669"/>
    <property type="project" value="UniProtKB-EC"/>
</dbReference>
<evidence type="ECO:0000256" key="7">
    <source>
        <dbReference type="ARBA" id="ARBA00007490"/>
    </source>
</evidence>
<dbReference type="GO" id="GO:0043752">
    <property type="term" value="F:adenosylcobinamide kinase activity"/>
    <property type="evidence" value="ECO:0007669"/>
    <property type="project" value="UniProtKB-EC"/>
</dbReference>
<comment type="caution">
    <text evidence="15">The sequence shown here is derived from an EMBL/GenBank/DDBJ whole genome shotgun (WGS) entry which is preliminary data.</text>
</comment>
<dbReference type="PANTHER" id="PTHR34848:SF1">
    <property type="entry name" value="BIFUNCTIONAL ADENOSYLCOBALAMIN BIOSYNTHESIS PROTEIN COBU"/>
    <property type="match status" value="1"/>
</dbReference>
<evidence type="ECO:0000313" key="16">
    <source>
        <dbReference type="Proteomes" id="UP001589814"/>
    </source>
</evidence>
<keyword evidence="12 14" id="KW-0067">ATP-binding</keyword>
<comment type="function">
    <text evidence="4 14">Catalyzes ATP-dependent phosphorylation of adenosylcobinamide and addition of GMP to adenosylcobinamide phosphate.</text>
</comment>
<dbReference type="NCBIfam" id="NF004469">
    <property type="entry name" value="PRK05800.1"/>
    <property type="match status" value="1"/>
</dbReference>
<dbReference type="Gene3D" id="3.40.50.300">
    <property type="entry name" value="P-loop containing nucleotide triphosphate hydrolases"/>
    <property type="match status" value="1"/>
</dbReference>
<keyword evidence="9 14" id="KW-0808">Transferase</keyword>
<evidence type="ECO:0000256" key="3">
    <source>
        <dbReference type="ARBA" id="ARBA00001522"/>
    </source>
</evidence>
<evidence type="ECO:0000256" key="4">
    <source>
        <dbReference type="ARBA" id="ARBA00003889"/>
    </source>
</evidence>
<evidence type="ECO:0000256" key="1">
    <source>
        <dbReference type="ARBA" id="ARBA00000312"/>
    </source>
</evidence>
<protein>
    <recommendedName>
        <fullName evidence="14">Bifunctional adenosylcobalamin biosynthesis protein</fullName>
        <ecNumber evidence="14">2.7.1.156</ecNumber>
        <ecNumber evidence="14">2.7.7.62</ecNumber>
    </recommendedName>
</protein>
<keyword evidence="8 14" id="KW-0169">Cobalamin biosynthesis</keyword>
<dbReference type="EC" id="2.7.7.62" evidence="14"/>
<evidence type="ECO:0000256" key="11">
    <source>
        <dbReference type="ARBA" id="ARBA00022777"/>
    </source>
</evidence>
<evidence type="ECO:0000256" key="5">
    <source>
        <dbReference type="ARBA" id="ARBA00004692"/>
    </source>
</evidence>
<comment type="similarity">
    <text evidence="7 14">Belongs to the CobU/CobP family.</text>
</comment>
<dbReference type="PIRSF" id="PIRSF006135">
    <property type="entry name" value="CobU"/>
    <property type="match status" value="1"/>
</dbReference>
<comment type="catalytic activity">
    <reaction evidence="3">
        <text>adenosylcob(III)inamide + GTP = adenosylcob(III)inamide phosphate + GDP + H(+)</text>
        <dbReference type="Rhea" id="RHEA:15765"/>
        <dbReference type="ChEBI" id="CHEBI:2480"/>
        <dbReference type="ChEBI" id="CHEBI:15378"/>
        <dbReference type="ChEBI" id="CHEBI:37565"/>
        <dbReference type="ChEBI" id="CHEBI:58189"/>
        <dbReference type="ChEBI" id="CHEBI:58502"/>
        <dbReference type="EC" id="2.7.1.156"/>
    </reaction>
</comment>
<evidence type="ECO:0000256" key="10">
    <source>
        <dbReference type="ARBA" id="ARBA00022741"/>
    </source>
</evidence>
<dbReference type="RefSeq" id="WP_019950135.1">
    <property type="nucleotide sequence ID" value="NZ_JBHLVX010000043.1"/>
</dbReference>
<keyword evidence="11 14" id="KW-0418">Kinase</keyword>
<comment type="catalytic activity">
    <reaction evidence="1 14">
        <text>adenosylcob(III)inamide + ATP = adenosylcob(III)inamide phosphate + ADP + H(+)</text>
        <dbReference type="Rhea" id="RHEA:15769"/>
        <dbReference type="ChEBI" id="CHEBI:2480"/>
        <dbReference type="ChEBI" id="CHEBI:15378"/>
        <dbReference type="ChEBI" id="CHEBI:30616"/>
        <dbReference type="ChEBI" id="CHEBI:58502"/>
        <dbReference type="ChEBI" id="CHEBI:456216"/>
        <dbReference type="EC" id="2.7.1.156"/>
    </reaction>
</comment>
<keyword evidence="10 14" id="KW-0547">Nucleotide-binding</keyword>
<evidence type="ECO:0000256" key="8">
    <source>
        <dbReference type="ARBA" id="ARBA00022573"/>
    </source>
</evidence>
<gene>
    <name evidence="15" type="primary">cobU</name>
    <name evidence="15" type="ORF">ACFFHW_11140</name>
</gene>
<evidence type="ECO:0000256" key="14">
    <source>
        <dbReference type="PIRNR" id="PIRNR006135"/>
    </source>
</evidence>
<comment type="pathway">
    <text evidence="5 14">Cofactor biosynthesis; adenosylcobalamin biosynthesis; adenosylcobalamin from cob(II)yrinate a,c-diamide: step 6/7.</text>
</comment>
<accession>A0ABV6G4F1</accession>
<dbReference type="InterPro" id="IPR027417">
    <property type="entry name" value="P-loop_NTPase"/>
</dbReference>
<evidence type="ECO:0000256" key="13">
    <source>
        <dbReference type="ARBA" id="ARBA00023134"/>
    </source>
</evidence>
<organism evidence="15 16">
    <name type="scientific">Kushneria aurantia</name>
    <dbReference type="NCBI Taxonomy" id="504092"/>
    <lineage>
        <taxon>Bacteria</taxon>
        <taxon>Pseudomonadati</taxon>
        <taxon>Pseudomonadota</taxon>
        <taxon>Gammaproteobacteria</taxon>
        <taxon>Oceanospirillales</taxon>
        <taxon>Halomonadaceae</taxon>
        <taxon>Kushneria</taxon>
    </lineage>
</organism>
<proteinExistence type="inferred from homology"/>
<keyword evidence="13 14" id="KW-0342">GTP-binding</keyword>
<reference evidence="15 16" key="1">
    <citation type="submission" date="2024-09" db="EMBL/GenBank/DDBJ databases">
        <authorList>
            <person name="Sun Q."/>
            <person name="Mori K."/>
        </authorList>
    </citation>
    <scope>NUCLEOTIDE SEQUENCE [LARGE SCALE GENOMIC DNA]</scope>
    <source>
        <strain evidence="15 16">CCM 7415</strain>
    </source>
</reference>
<comment type="pathway">
    <text evidence="6 14">Cofactor biosynthesis; adenosylcobalamin biosynthesis; adenosylcobalamin from cob(II)yrinate a,c-diamide: step 5/7.</text>
</comment>
<evidence type="ECO:0000256" key="6">
    <source>
        <dbReference type="ARBA" id="ARBA00005159"/>
    </source>
</evidence>
<dbReference type="SUPFAM" id="SSF52540">
    <property type="entry name" value="P-loop containing nucleoside triphosphate hydrolases"/>
    <property type="match status" value="1"/>
</dbReference>
<comment type="catalytic activity">
    <reaction evidence="2 14">
        <text>adenosylcob(III)inamide phosphate + GTP + H(+) = adenosylcob(III)inamide-GDP + diphosphate</text>
        <dbReference type="Rhea" id="RHEA:22712"/>
        <dbReference type="ChEBI" id="CHEBI:15378"/>
        <dbReference type="ChEBI" id="CHEBI:33019"/>
        <dbReference type="ChEBI" id="CHEBI:37565"/>
        <dbReference type="ChEBI" id="CHEBI:58502"/>
        <dbReference type="ChEBI" id="CHEBI:60487"/>
        <dbReference type="EC" id="2.7.7.62"/>
    </reaction>
</comment>
<dbReference type="EMBL" id="JBHLVX010000043">
    <property type="protein sequence ID" value="MFC0268526.1"/>
    <property type="molecule type" value="Genomic_DNA"/>
</dbReference>
<name>A0ABV6G4F1_9GAMM</name>
<sequence length="174" mass="19241">MKELILGGARSGKSAFAERLAQRSGLAVTYIATAEVGEDSEMRARIAAHRRRRPAHWALEETPRQLGETLKRCAAPGRLVLIDCLTLWLTNLLLAEEGRMANELERFEQALAAAPGPVLLVSNEVGQGVVPIDALSRRFVDETGQLHQRLAQQCERVWWVVAGLPQRLKGPTDE</sequence>
<evidence type="ECO:0000256" key="12">
    <source>
        <dbReference type="ARBA" id="ARBA00022840"/>
    </source>
</evidence>
<dbReference type="Proteomes" id="UP001589814">
    <property type="component" value="Unassembled WGS sequence"/>
</dbReference>
<dbReference type="EC" id="2.7.1.156" evidence="14"/>
<keyword evidence="16" id="KW-1185">Reference proteome</keyword>
<dbReference type="InterPro" id="IPR003203">
    <property type="entry name" value="CobU/CobP"/>
</dbReference>
<dbReference type="Pfam" id="PF02283">
    <property type="entry name" value="CobU"/>
    <property type="match status" value="1"/>
</dbReference>
<evidence type="ECO:0000256" key="2">
    <source>
        <dbReference type="ARBA" id="ARBA00000711"/>
    </source>
</evidence>
<keyword evidence="15" id="KW-0548">Nucleotidyltransferase</keyword>